<accession>A0A3N2RIH9</accession>
<dbReference type="Proteomes" id="UP000275910">
    <property type="component" value="Unassembled WGS sequence"/>
</dbReference>
<evidence type="ECO:0000256" key="2">
    <source>
        <dbReference type="ARBA" id="ARBA00022679"/>
    </source>
</evidence>
<dbReference type="GO" id="GO:0032259">
    <property type="term" value="P:methylation"/>
    <property type="evidence" value="ECO:0007669"/>
    <property type="project" value="UniProtKB-KW"/>
</dbReference>
<dbReference type="InterPro" id="IPR001077">
    <property type="entry name" value="COMT_C"/>
</dbReference>
<dbReference type="InterPro" id="IPR036390">
    <property type="entry name" value="WH_DNA-bd_sf"/>
</dbReference>
<dbReference type="RefSeq" id="WP_123647265.1">
    <property type="nucleotide sequence ID" value="NZ_RCTY01000023.1"/>
</dbReference>
<dbReference type="EMBL" id="RCTY01000023">
    <property type="protein sequence ID" value="ROU07273.1"/>
    <property type="molecule type" value="Genomic_DNA"/>
</dbReference>
<evidence type="ECO:0000256" key="1">
    <source>
        <dbReference type="ARBA" id="ARBA00022603"/>
    </source>
</evidence>
<dbReference type="InterPro" id="IPR029063">
    <property type="entry name" value="SAM-dependent_MTases_sf"/>
</dbReference>
<dbReference type="GO" id="GO:0008171">
    <property type="term" value="F:O-methyltransferase activity"/>
    <property type="evidence" value="ECO:0007669"/>
    <property type="project" value="InterPro"/>
</dbReference>
<evidence type="ECO:0000259" key="4">
    <source>
        <dbReference type="Pfam" id="PF00891"/>
    </source>
</evidence>
<feature type="domain" description="O-methyltransferase dimerisation" evidence="5">
    <location>
        <begin position="24"/>
        <end position="91"/>
    </location>
</feature>
<comment type="caution">
    <text evidence="6">The sequence shown here is derived from an EMBL/GenBank/DDBJ whole genome shotgun (WGS) entry which is preliminary data.</text>
</comment>
<dbReference type="InterPro" id="IPR012967">
    <property type="entry name" value="COMT_dimerisation"/>
</dbReference>
<feature type="domain" description="O-methyltransferase C-terminal" evidence="4">
    <location>
        <begin position="117"/>
        <end position="293"/>
    </location>
</feature>
<evidence type="ECO:0000259" key="5">
    <source>
        <dbReference type="Pfam" id="PF08100"/>
    </source>
</evidence>
<name>A0A3N2RIH9_LYSEN</name>
<dbReference type="SUPFAM" id="SSF53335">
    <property type="entry name" value="S-adenosyl-L-methionine-dependent methyltransferases"/>
    <property type="match status" value="1"/>
</dbReference>
<protein>
    <submittedName>
        <fullName evidence="6">Uncharacterized protein</fullName>
    </submittedName>
</protein>
<dbReference type="Gene3D" id="3.40.50.150">
    <property type="entry name" value="Vaccinia Virus protein VP39"/>
    <property type="match status" value="1"/>
</dbReference>
<evidence type="ECO:0000313" key="6">
    <source>
        <dbReference type="EMBL" id="ROU07273.1"/>
    </source>
</evidence>
<keyword evidence="2" id="KW-0808">Transferase</keyword>
<gene>
    <name evidence="6" type="ORF">D9T17_09920</name>
</gene>
<dbReference type="PANTHER" id="PTHR43712:SF2">
    <property type="entry name" value="O-METHYLTRANSFERASE CICE"/>
    <property type="match status" value="1"/>
</dbReference>
<dbReference type="InterPro" id="IPR016461">
    <property type="entry name" value="COMT-like"/>
</dbReference>
<evidence type="ECO:0000313" key="7">
    <source>
        <dbReference type="Proteomes" id="UP000275910"/>
    </source>
</evidence>
<dbReference type="SUPFAM" id="SSF46785">
    <property type="entry name" value="Winged helix' DNA-binding domain"/>
    <property type="match status" value="1"/>
</dbReference>
<dbReference type="PANTHER" id="PTHR43712">
    <property type="entry name" value="PUTATIVE (AFU_ORTHOLOGUE AFUA_4G14580)-RELATED"/>
    <property type="match status" value="1"/>
</dbReference>
<dbReference type="GO" id="GO:0046983">
    <property type="term" value="F:protein dimerization activity"/>
    <property type="evidence" value="ECO:0007669"/>
    <property type="project" value="InterPro"/>
</dbReference>
<dbReference type="InterPro" id="IPR036388">
    <property type="entry name" value="WH-like_DNA-bd_sf"/>
</dbReference>
<dbReference type="AlphaFoldDB" id="A0A3N2RIH9"/>
<dbReference type="Gene3D" id="1.10.10.10">
    <property type="entry name" value="Winged helix-like DNA-binding domain superfamily/Winged helix DNA-binding domain"/>
    <property type="match status" value="1"/>
</dbReference>
<evidence type="ECO:0000256" key="3">
    <source>
        <dbReference type="ARBA" id="ARBA00022691"/>
    </source>
</evidence>
<reference evidence="6 7" key="1">
    <citation type="submission" date="2018-10" db="EMBL/GenBank/DDBJ databases">
        <title>The genome of Lysobacter enzymogenes OH11.</title>
        <authorList>
            <person name="Liu F."/>
            <person name="Zhao Y."/>
            <person name="Qian G."/>
            <person name="Chen Y."/>
            <person name="Xu H."/>
        </authorList>
    </citation>
    <scope>NUCLEOTIDE SEQUENCE [LARGE SCALE GENOMIC DNA]</scope>
    <source>
        <strain evidence="6 7">OH11</strain>
    </source>
</reference>
<keyword evidence="1" id="KW-0489">Methyltransferase</keyword>
<organism evidence="6 7">
    <name type="scientific">Lysobacter enzymogenes</name>
    <dbReference type="NCBI Taxonomy" id="69"/>
    <lineage>
        <taxon>Bacteria</taxon>
        <taxon>Pseudomonadati</taxon>
        <taxon>Pseudomonadota</taxon>
        <taxon>Gammaproteobacteria</taxon>
        <taxon>Lysobacterales</taxon>
        <taxon>Lysobacteraceae</taxon>
        <taxon>Lysobacter</taxon>
    </lineage>
</organism>
<sequence>MRTASSESPSSQRPQGPAQLAASGAFARALAVAARLGLADLTATQARSAIELAAQTGTDPQTLALLLRTLAMAGVFDIDGEGRFGLSEACQPLRGDHPQSQRHVCILVAETYDDAFAGLLETVRSGRSGFRPALGTTLYDYLAAHPEAEAIFDEAMAELARPVARAIAARPGFAEAATAIDIGGGSGAFLRGLLDAHPHLRGICLDRPSVCARAAQRAGGGDARLEFRAADVFSQIPAGGDLYLVKNVLYDWSFDSGLKLLAAARAAMAQTAAAEPGRAAPRLLVVEPLFERESDAPRALFQKVICEDGTRGLDEAQLRRLIEAARLRVLGVERLETGHSVFECVL</sequence>
<dbReference type="Pfam" id="PF00891">
    <property type="entry name" value="Methyltransf_2"/>
    <property type="match status" value="1"/>
</dbReference>
<dbReference type="Gene3D" id="1.10.287.1350">
    <property type="match status" value="1"/>
</dbReference>
<dbReference type="Pfam" id="PF08100">
    <property type="entry name" value="Dimerisation"/>
    <property type="match status" value="1"/>
</dbReference>
<proteinExistence type="predicted"/>
<dbReference type="PROSITE" id="PS51683">
    <property type="entry name" value="SAM_OMT_II"/>
    <property type="match status" value="1"/>
</dbReference>
<keyword evidence="3" id="KW-0949">S-adenosyl-L-methionine</keyword>